<feature type="region of interest" description="Disordered" evidence="1">
    <location>
        <begin position="89"/>
        <end position="143"/>
    </location>
</feature>
<evidence type="ECO:0000313" key="3">
    <source>
        <dbReference type="Proteomes" id="UP000092993"/>
    </source>
</evidence>
<reference evidence="2 3" key="1">
    <citation type="submission" date="2016-03" db="EMBL/GenBank/DDBJ databases">
        <title>Whole genome sequencing of Grifola frondosa 9006-11.</title>
        <authorList>
            <person name="Min B."/>
            <person name="Park H."/>
            <person name="Kim J.-G."/>
            <person name="Cho H."/>
            <person name="Oh Y.-L."/>
            <person name="Kong W.-S."/>
            <person name="Choi I.-G."/>
        </authorList>
    </citation>
    <scope>NUCLEOTIDE SEQUENCE [LARGE SCALE GENOMIC DNA]</scope>
    <source>
        <strain evidence="2 3">9006-11</strain>
    </source>
</reference>
<organism evidence="2 3">
    <name type="scientific">Grifola frondosa</name>
    <name type="common">Maitake</name>
    <name type="synonym">Polyporus frondosus</name>
    <dbReference type="NCBI Taxonomy" id="5627"/>
    <lineage>
        <taxon>Eukaryota</taxon>
        <taxon>Fungi</taxon>
        <taxon>Dikarya</taxon>
        <taxon>Basidiomycota</taxon>
        <taxon>Agaricomycotina</taxon>
        <taxon>Agaricomycetes</taxon>
        <taxon>Polyporales</taxon>
        <taxon>Grifolaceae</taxon>
        <taxon>Grifola</taxon>
    </lineage>
</organism>
<name>A0A1C7LVY9_GRIFR</name>
<proteinExistence type="predicted"/>
<comment type="caution">
    <text evidence="2">The sequence shown here is derived from an EMBL/GenBank/DDBJ whole genome shotgun (WGS) entry which is preliminary data.</text>
</comment>
<gene>
    <name evidence="2" type="ORF">A0H81_11419</name>
</gene>
<keyword evidence="3" id="KW-1185">Reference proteome</keyword>
<sequence length="323" mass="35594">MLFSPLFLQPIQVKVKLVPAFILSNHYFEQQGIGPTTLHSNMKTDVAGRGQYYRDSSSMEVEMQLGNLTASPTPEADIDMDYELNSPRSINDSYDLGSAPQSRSPSPVFEAYDLGSAPQSRSPSPATGEYDLGPIPQFHAPSPGLEYDLGFPPQSRAVSPAFIDIDYDLGSPIHSPSISPGFDGIDPSAILPEYDLGSPLPEGHDGSTFITFENPSETIMNEQALEYLPDRIRVQTQLLYKRRHAISQFREMTADVGQILLRAEALAQSASMDEVEHQIDSNPLLWRCYPPSASFVMSHMKIASFWTSPAFIASSHKAEPKPV</sequence>
<dbReference type="Proteomes" id="UP000092993">
    <property type="component" value="Unassembled WGS sequence"/>
</dbReference>
<accession>A0A1C7LVY9</accession>
<evidence type="ECO:0000256" key="1">
    <source>
        <dbReference type="SAM" id="MobiDB-lite"/>
    </source>
</evidence>
<protein>
    <submittedName>
        <fullName evidence="2">Uncharacterized protein</fullName>
    </submittedName>
</protein>
<dbReference type="AlphaFoldDB" id="A0A1C7LVY9"/>
<dbReference type="EMBL" id="LUGG01000020">
    <property type="protein sequence ID" value="OBZ68396.1"/>
    <property type="molecule type" value="Genomic_DNA"/>
</dbReference>
<evidence type="ECO:0000313" key="2">
    <source>
        <dbReference type="EMBL" id="OBZ68396.1"/>
    </source>
</evidence>